<dbReference type="PROSITE" id="PS00356">
    <property type="entry name" value="HTH_LACI_1"/>
    <property type="match status" value="1"/>
</dbReference>
<organism evidence="5 6">
    <name type="scientific">Diaminobutyricimonas aerilata</name>
    <dbReference type="NCBI Taxonomy" id="1162967"/>
    <lineage>
        <taxon>Bacteria</taxon>
        <taxon>Bacillati</taxon>
        <taxon>Actinomycetota</taxon>
        <taxon>Actinomycetes</taxon>
        <taxon>Micrococcales</taxon>
        <taxon>Microbacteriaceae</taxon>
        <taxon>Diaminobutyricimonas</taxon>
    </lineage>
</organism>
<dbReference type="Gene3D" id="1.10.260.40">
    <property type="entry name" value="lambda repressor-like DNA-binding domains"/>
    <property type="match status" value="1"/>
</dbReference>
<keyword evidence="3" id="KW-0804">Transcription</keyword>
<dbReference type="Pfam" id="PF13377">
    <property type="entry name" value="Peripla_BP_3"/>
    <property type="match status" value="1"/>
</dbReference>
<accession>A0A2M9CIF1</accession>
<dbReference type="PRINTS" id="PR00036">
    <property type="entry name" value="HTHLACI"/>
</dbReference>
<keyword evidence="2" id="KW-0238">DNA-binding</keyword>
<evidence type="ECO:0000313" key="6">
    <source>
        <dbReference type="Proteomes" id="UP000228758"/>
    </source>
</evidence>
<dbReference type="PROSITE" id="PS50932">
    <property type="entry name" value="HTH_LACI_2"/>
    <property type="match status" value="1"/>
</dbReference>
<dbReference type="InterPro" id="IPR046335">
    <property type="entry name" value="LacI/GalR-like_sensor"/>
</dbReference>
<feature type="domain" description="HTH lacI-type" evidence="4">
    <location>
        <begin position="2"/>
        <end position="56"/>
    </location>
</feature>
<dbReference type="InterPro" id="IPR010982">
    <property type="entry name" value="Lambda_DNA-bd_dom_sf"/>
</dbReference>
<evidence type="ECO:0000256" key="3">
    <source>
        <dbReference type="ARBA" id="ARBA00023163"/>
    </source>
</evidence>
<comment type="caution">
    <text evidence="5">The sequence shown here is derived from an EMBL/GenBank/DDBJ whole genome shotgun (WGS) entry which is preliminary data.</text>
</comment>
<dbReference type="Pfam" id="PF00356">
    <property type="entry name" value="LacI"/>
    <property type="match status" value="1"/>
</dbReference>
<dbReference type="CDD" id="cd01392">
    <property type="entry name" value="HTH_LacI"/>
    <property type="match status" value="1"/>
</dbReference>
<proteinExistence type="predicted"/>
<dbReference type="GO" id="GO:0003700">
    <property type="term" value="F:DNA-binding transcription factor activity"/>
    <property type="evidence" value="ECO:0007669"/>
    <property type="project" value="TreeGrafter"/>
</dbReference>
<evidence type="ECO:0000256" key="1">
    <source>
        <dbReference type="ARBA" id="ARBA00023015"/>
    </source>
</evidence>
<dbReference type="SMART" id="SM00354">
    <property type="entry name" value="HTH_LACI"/>
    <property type="match status" value="1"/>
</dbReference>
<evidence type="ECO:0000256" key="2">
    <source>
        <dbReference type="ARBA" id="ARBA00023125"/>
    </source>
</evidence>
<dbReference type="AlphaFoldDB" id="A0A2M9CIF1"/>
<dbReference type="InterPro" id="IPR028082">
    <property type="entry name" value="Peripla_BP_I"/>
</dbReference>
<keyword evidence="6" id="KW-1185">Reference proteome</keyword>
<dbReference type="GO" id="GO:0000976">
    <property type="term" value="F:transcription cis-regulatory region binding"/>
    <property type="evidence" value="ECO:0007669"/>
    <property type="project" value="TreeGrafter"/>
</dbReference>
<dbReference type="OrthoDB" id="3258243at2"/>
<dbReference type="EMBL" id="PGFF01000001">
    <property type="protein sequence ID" value="PJJ71635.1"/>
    <property type="molecule type" value="Genomic_DNA"/>
</dbReference>
<evidence type="ECO:0000313" key="5">
    <source>
        <dbReference type="EMBL" id="PJJ71635.1"/>
    </source>
</evidence>
<dbReference type="RefSeq" id="WP_100363914.1">
    <property type="nucleotide sequence ID" value="NZ_PGFF01000001.1"/>
</dbReference>
<dbReference type="SUPFAM" id="SSF53822">
    <property type="entry name" value="Periplasmic binding protein-like I"/>
    <property type="match status" value="1"/>
</dbReference>
<protein>
    <submittedName>
        <fullName evidence="5">LacI family transcriptional regulator</fullName>
    </submittedName>
</protein>
<dbReference type="Gene3D" id="3.40.50.2300">
    <property type="match status" value="2"/>
</dbReference>
<sequence length="327" mass="34689">MTTIRDVARHAGVSPATVSRVVNGMPGYSSATRDRVTQAVAELGYEPDTLARGLKTMQSTMIGVLAPVVSDALASQVMSGVERAARELGYSVMLGRTGPGSEFAPGYLHTLRTYRAAGVVLISAAITADMRRVAGPKMPLISVAIRDGKQFPSLAIDDERAAYDATRHLLGLGHERIGLLAGDATSLLVNAPRERGYLRAMTEAGATPLLERGNSLYDSAPPALGRLLERDPALTAVFALSDEMGAAVVNELQRLGRRVPDDVSVLGFDDTRTAQHVHPALSTVAQPLERMGEVAVHHLLDAGNGGARILPHRLIERGSTGPARRTP</sequence>
<evidence type="ECO:0000259" key="4">
    <source>
        <dbReference type="PROSITE" id="PS50932"/>
    </source>
</evidence>
<name>A0A2M9CIF1_9MICO</name>
<keyword evidence="1" id="KW-0805">Transcription regulation</keyword>
<dbReference type="SUPFAM" id="SSF47413">
    <property type="entry name" value="lambda repressor-like DNA-binding domains"/>
    <property type="match status" value="1"/>
</dbReference>
<dbReference type="PANTHER" id="PTHR30146:SF153">
    <property type="entry name" value="LACTOSE OPERON REPRESSOR"/>
    <property type="match status" value="1"/>
</dbReference>
<dbReference type="PANTHER" id="PTHR30146">
    <property type="entry name" value="LACI-RELATED TRANSCRIPTIONAL REPRESSOR"/>
    <property type="match status" value="1"/>
</dbReference>
<dbReference type="InterPro" id="IPR000843">
    <property type="entry name" value="HTH_LacI"/>
</dbReference>
<reference evidence="5 6" key="1">
    <citation type="submission" date="2017-11" db="EMBL/GenBank/DDBJ databases">
        <title>Genomic Encyclopedia of Archaeal and Bacterial Type Strains, Phase II (KMG-II): From Individual Species to Whole Genera.</title>
        <authorList>
            <person name="Goeker M."/>
        </authorList>
    </citation>
    <scope>NUCLEOTIDE SEQUENCE [LARGE SCALE GENOMIC DNA]</scope>
    <source>
        <strain evidence="5 6">DSM 27393</strain>
    </source>
</reference>
<gene>
    <name evidence="5" type="ORF">CLV46_1186</name>
</gene>
<dbReference type="Proteomes" id="UP000228758">
    <property type="component" value="Unassembled WGS sequence"/>
</dbReference>